<keyword evidence="3" id="KW-1185">Reference proteome</keyword>
<dbReference type="AlphaFoldDB" id="A0AAN0KDL9"/>
<accession>A0AAN0KDL9</accession>
<proteinExistence type="predicted"/>
<gene>
    <name evidence="2" type="ORF">brsh051_12800</name>
</gene>
<dbReference type="Proteomes" id="UP001431656">
    <property type="component" value="Chromosome"/>
</dbReference>
<sequence length="76" mass="8276">MSADTCEEKTSVFSEYVNEWGPKKVRGRVSGREGGPAQNDEDQDQSHALSVYTAIPSSESQKKPQMLSMIGTQALA</sequence>
<reference evidence="2" key="1">
    <citation type="journal article" date="2024" name="Int. J. Syst. Evol. Microbiol.">
        <title>Brooklawnia propionicigenes sp. nov., a facultatively anaerobic, propionate-producing bacterium isolated from a methanogenic reactor treating waste from cattle farms.</title>
        <authorList>
            <person name="Akita Y."/>
            <person name="Ueki A."/>
            <person name="Tonouchi A."/>
            <person name="Sugawara Y."/>
            <person name="Honma S."/>
            <person name="Kaku N."/>
            <person name="Ueki K."/>
        </authorList>
    </citation>
    <scope>NUCLEOTIDE SEQUENCE</scope>
    <source>
        <strain evidence="2">SH051</strain>
    </source>
</reference>
<dbReference type="EMBL" id="AP028056">
    <property type="protein sequence ID" value="BEH01999.1"/>
    <property type="molecule type" value="Genomic_DNA"/>
</dbReference>
<protein>
    <submittedName>
        <fullName evidence="2">Uncharacterized protein</fullName>
    </submittedName>
</protein>
<name>A0AAN0KDL9_9ACTN</name>
<dbReference type="KEGG" id="broo:brsh051_12800"/>
<evidence type="ECO:0000313" key="2">
    <source>
        <dbReference type="EMBL" id="BEH01999.1"/>
    </source>
</evidence>
<evidence type="ECO:0000256" key="1">
    <source>
        <dbReference type="SAM" id="MobiDB-lite"/>
    </source>
</evidence>
<dbReference type="RefSeq" id="WP_286268312.1">
    <property type="nucleotide sequence ID" value="NZ_AP028056.1"/>
</dbReference>
<organism evidence="2 3">
    <name type="scientific">Brooklawnia propionicigenes</name>
    <dbReference type="NCBI Taxonomy" id="3041175"/>
    <lineage>
        <taxon>Bacteria</taxon>
        <taxon>Bacillati</taxon>
        <taxon>Actinomycetota</taxon>
        <taxon>Actinomycetes</taxon>
        <taxon>Propionibacteriales</taxon>
        <taxon>Propionibacteriaceae</taxon>
        <taxon>Brooklawnia</taxon>
    </lineage>
</organism>
<evidence type="ECO:0000313" key="3">
    <source>
        <dbReference type="Proteomes" id="UP001431656"/>
    </source>
</evidence>
<feature type="region of interest" description="Disordered" evidence="1">
    <location>
        <begin position="25"/>
        <end position="76"/>
    </location>
</feature>